<dbReference type="GO" id="GO:0004674">
    <property type="term" value="F:protein serine/threonine kinase activity"/>
    <property type="evidence" value="ECO:0007669"/>
    <property type="project" value="UniProtKB-KW"/>
</dbReference>
<evidence type="ECO:0000313" key="2">
    <source>
        <dbReference type="EMBL" id="MBW5486506.1"/>
    </source>
</evidence>
<sequence length="193" mass="19971">QGQGQGQSPGGQGQGNGLPVDGTPPPGSGSGGTGGGGSAGVPAGYATVTDTDFHFSMAMPQGFHRTAIAGTNSGGIYNRESGGFPRVQVDFTNTPGGDAKLAWSQAVTGVAGSSTNYRTIGIRKVDYRGYPTVADWEFERDQGGTRVRVLNRGFKVDANRGYAIMISCAADAWDGPECTQLRNTAFETFQPLG</sequence>
<keyword evidence="2" id="KW-0418">Kinase</keyword>
<organism evidence="2 3">
    <name type="scientific">Streptomyces bambusae</name>
    <dbReference type="NCBI Taxonomy" id="1550616"/>
    <lineage>
        <taxon>Bacteria</taxon>
        <taxon>Bacillati</taxon>
        <taxon>Actinomycetota</taxon>
        <taxon>Actinomycetes</taxon>
        <taxon>Kitasatosporales</taxon>
        <taxon>Streptomycetaceae</taxon>
        <taxon>Streptomyces</taxon>
    </lineage>
</organism>
<proteinExistence type="predicted"/>
<keyword evidence="3" id="KW-1185">Reference proteome</keyword>
<accession>A0ABS6ZFI3</accession>
<dbReference type="Proteomes" id="UP000812013">
    <property type="component" value="Unassembled WGS sequence"/>
</dbReference>
<gene>
    <name evidence="2" type="ORF">GPJ59_32795</name>
</gene>
<feature type="compositionally biased region" description="Gly residues" evidence="1">
    <location>
        <begin position="1"/>
        <end position="16"/>
    </location>
</feature>
<protein>
    <submittedName>
        <fullName evidence="2">Serine/threonine protein kinase</fullName>
    </submittedName>
</protein>
<name>A0ABS6ZFI3_9ACTN</name>
<feature type="compositionally biased region" description="Gly residues" evidence="1">
    <location>
        <begin position="28"/>
        <end position="39"/>
    </location>
</feature>
<evidence type="ECO:0000256" key="1">
    <source>
        <dbReference type="SAM" id="MobiDB-lite"/>
    </source>
</evidence>
<feature type="region of interest" description="Disordered" evidence="1">
    <location>
        <begin position="1"/>
        <end position="43"/>
    </location>
</feature>
<evidence type="ECO:0000313" key="3">
    <source>
        <dbReference type="Proteomes" id="UP000812013"/>
    </source>
</evidence>
<feature type="non-terminal residue" evidence="2">
    <location>
        <position position="1"/>
    </location>
</feature>
<keyword evidence="2" id="KW-0808">Transferase</keyword>
<comment type="caution">
    <text evidence="2">The sequence shown here is derived from an EMBL/GenBank/DDBJ whole genome shotgun (WGS) entry which is preliminary data.</text>
</comment>
<reference evidence="2 3" key="1">
    <citation type="submission" date="2019-12" db="EMBL/GenBank/DDBJ databases">
        <title>Genome sequence of Streptomyces bambusae.</title>
        <authorList>
            <person name="Bansal K."/>
            <person name="Choksket S."/>
            <person name="Korpole S."/>
            <person name="Patil P.B."/>
        </authorList>
    </citation>
    <scope>NUCLEOTIDE SEQUENCE [LARGE SCALE GENOMIC DNA]</scope>
    <source>
        <strain evidence="2 3">SK60</strain>
    </source>
</reference>
<dbReference type="EMBL" id="WTFF01000414">
    <property type="protein sequence ID" value="MBW5486506.1"/>
    <property type="molecule type" value="Genomic_DNA"/>
</dbReference>
<keyword evidence="2" id="KW-0723">Serine/threonine-protein kinase</keyword>